<feature type="non-terminal residue" evidence="1">
    <location>
        <position position="26"/>
    </location>
</feature>
<dbReference type="PROSITE" id="PS51257">
    <property type="entry name" value="PROKAR_LIPOPROTEIN"/>
    <property type="match status" value="1"/>
</dbReference>
<reference evidence="2" key="1">
    <citation type="submission" date="2017-06" db="EMBL/GenBank/DDBJ databases">
        <authorList>
            <person name="Varghese N."/>
            <person name="Submissions S."/>
        </authorList>
    </citation>
    <scope>NUCLEOTIDE SEQUENCE [LARGE SCALE GENOMIC DNA]</scope>
    <source>
        <strain evidence="2">DSM 137</strain>
    </source>
</reference>
<gene>
    <name evidence="1" type="ORF">SAMN06265338_1411</name>
</gene>
<evidence type="ECO:0000313" key="2">
    <source>
        <dbReference type="Proteomes" id="UP000198418"/>
    </source>
</evidence>
<dbReference type="AlphaFoldDB" id="A0A212SGR2"/>
<proteinExistence type="predicted"/>
<dbReference type="Proteomes" id="UP000198418">
    <property type="component" value="Unassembled WGS sequence"/>
</dbReference>
<sequence>MIAKPLIDALPSGGCSASACGSSAAP</sequence>
<evidence type="ECO:0000313" key="1">
    <source>
        <dbReference type="EMBL" id="SNB84904.1"/>
    </source>
</evidence>
<organism evidence="1 2">
    <name type="scientific">Rhodoblastus acidophilus</name>
    <name type="common">Rhodopseudomonas acidophila</name>
    <dbReference type="NCBI Taxonomy" id="1074"/>
    <lineage>
        <taxon>Bacteria</taxon>
        <taxon>Pseudomonadati</taxon>
        <taxon>Pseudomonadota</taxon>
        <taxon>Alphaproteobacteria</taxon>
        <taxon>Hyphomicrobiales</taxon>
        <taxon>Rhodoblastaceae</taxon>
        <taxon>Rhodoblastus</taxon>
    </lineage>
</organism>
<dbReference type="EMBL" id="FYDG01000041">
    <property type="protein sequence ID" value="SNB84904.1"/>
    <property type="molecule type" value="Genomic_DNA"/>
</dbReference>
<name>A0A212SGR2_RHOAC</name>
<accession>A0A212SGR2</accession>
<protein>
    <submittedName>
        <fullName evidence="1">Uncharacterized protein</fullName>
    </submittedName>
</protein>
<keyword evidence="2" id="KW-1185">Reference proteome</keyword>